<feature type="compositionally biased region" description="Low complexity" evidence="1">
    <location>
        <begin position="107"/>
        <end position="116"/>
    </location>
</feature>
<name>I0Z7J7_COCSC</name>
<dbReference type="eggNOG" id="KOG3800">
    <property type="taxonomic scope" value="Eukaryota"/>
</dbReference>
<dbReference type="EMBL" id="AGSI01000002">
    <property type="protein sequence ID" value="EIE26616.1"/>
    <property type="molecule type" value="Genomic_DNA"/>
</dbReference>
<accession>I0Z7J7</accession>
<dbReference type="InterPro" id="IPR015877">
    <property type="entry name" value="MAT1_centre"/>
</dbReference>
<evidence type="ECO:0000256" key="1">
    <source>
        <dbReference type="SAM" id="MobiDB-lite"/>
    </source>
</evidence>
<keyword evidence="4" id="KW-1185">Reference proteome</keyword>
<dbReference type="GeneID" id="17045029"/>
<organism evidence="3 4">
    <name type="scientific">Coccomyxa subellipsoidea (strain C-169)</name>
    <name type="common">Green microalga</name>
    <dbReference type="NCBI Taxonomy" id="574566"/>
    <lineage>
        <taxon>Eukaryota</taxon>
        <taxon>Viridiplantae</taxon>
        <taxon>Chlorophyta</taxon>
        <taxon>core chlorophytes</taxon>
        <taxon>Trebouxiophyceae</taxon>
        <taxon>Trebouxiophyceae incertae sedis</taxon>
        <taxon>Coccomyxaceae</taxon>
        <taxon>Coccomyxa</taxon>
        <taxon>Coccomyxa subellipsoidea</taxon>
    </lineage>
</organism>
<feature type="domain" description="MAT1 centre" evidence="2">
    <location>
        <begin position="2"/>
        <end position="85"/>
    </location>
</feature>
<evidence type="ECO:0000259" key="2">
    <source>
        <dbReference type="Pfam" id="PF06391"/>
    </source>
</evidence>
<dbReference type="GO" id="GO:0006281">
    <property type="term" value="P:DNA repair"/>
    <property type="evidence" value="ECO:0007669"/>
    <property type="project" value="TreeGrafter"/>
</dbReference>
<reference evidence="3 4" key="1">
    <citation type="journal article" date="2012" name="Genome Biol.">
        <title>The genome of the polar eukaryotic microalga coccomyxa subellipsoidea reveals traits of cold adaptation.</title>
        <authorList>
            <person name="Blanc G."/>
            <person name="Agarkova I."/>
            <person name="Grimwood J."/>
            <person name="Kuo A."/>
            <person name="Brueggeman A."/>
            <person name="Dunigan D."/>
            <person name="Gurnon J."/>
            <person name="Ladunga I."/>
            <person name="Lindquist E."/>
            <person name="Lucas S."/>
            <person name="Pangilinan J."/>
            <person name="Proschold T."/>
            <person name="Salamov A."/>
            <person name="Schmutz J."/>
            <person name="Weeks D."/>
            <person name="Yamada T."/>
            <person name="Claverie J.M."/>
            <person name="Grigoriev I."/>
            <person name="Van Etten J."/>
            <person name="Lomsadze A."/>
            <person name="Borodovsky M."/>
        </authorList>
    </citation>
    <scope>NUCLEOTIDE SEQUENCE [LARGE SCALE GENOMIC DNA]</scope>
    <source>
        <strain evidence="3 4">C-169</strain>
    </source>
</reference>
<dbReference type="GO" id="GO:0005675">
    <property type="term" value="C:transcription factor TFIIH holo complex"/>
    <property type="evidence" value="ECO:0007669"/>
    <property type="project" value="TreeGrafter"/>
</dbReference>
<feature type="compositionally biased region" description="Low complexity" evidence="1">
    <location>
        <begin position="63"/>
        <end position="82"/>
    </location>
</feature>
<dbReference type="AlphaFoldDB" id="I0Z7J7"/>
<gene>
    <name evidence="3" type="ORF">COCSUDRAFT_59138</name>
</gene>
<evidence type="ECO:0000313" key="3">
    <source>
        <dbReference type="EMBL" id="EIE26616.1"/>
    </source>
</evidence>
<dbReference type="STRING" id="574566.I0Z7J7"/>
<dbReference type="PANTHER" id="PTHR12683">
    <property type="entry name" value="CDK-ACTIVATING KINASE ASSEMBLY FACTOR MAT1"/>
    <property type="match status" value="1"/>
</dbReference>
<comment type="caution">
    <text evidence="3">The sequence shown here is derived from an EMBL/GenBank/DDBJ whole genome shotgun (WGS) entry which is preliminary data.</text>
</comment>
<protein>
    <recommendedName>
        <fullName evidence="2">MAT1 centre domain-containing protein</fullName>
    </recommendedName>
</protein>
<sequence>MEFASKSQYDDYLEEREDIIYNLIEGLEVEEMEAKIAAYQRENRENILQNDARKAEEARARAQRASGSAKTASTAPSTSAPTQQPEDATKYNATAVMPAAPPPAQPAPRQAATAAAGLSGDDPGSRERIARASGWDPNFQHDRLLQEAYSTIFLRPLPSPAGQLVE</sequence>
<dbReference type="GO" id="GO:0006357">
    <property type="term" value="P:regulation of transcription by RNA polymerase II"/>
    <property type="evidence" value="ECO:0007669"/>
    <property type="project" value="TreeGrafter"/>
</dbReference>
<evidence type="ECO:0000313" key="4">
    <source>
        <dbReference type="Proteomes" id="UP000007264"/>
    </source>
</evidence>
<feature type="region of interest" description="Disordered" evidence="1">
    <location>
        <begin position="41"/>
        <end position="134"/>
    </location>
</feature>
<dbReference type="Proteomes" id="UP000007264">
    <property type="component" value="Unassembled WGS sequence"/>
</dbReference>
<dbReference type="OrthoDB" id="5963at2759"/>
<feature type="compositionally biased region" description="Basic and acidic residues" evidence="1">
    <location>
        <begin position="41"/>
        <end position="60"/>
    </location>
</feature>
<dbReference type="PANTHER" id="PTHR12683:SF13">
    <property type="entry name" value="CDK-ACTIVATING KINASE ASSEMBLY FACTOR MAT1"/>
    <property type="match status" value="1"/>
</dbReference>
<dbReference type="KEGG" id="csl:COCSUDRAFT_59138"/>
<dbReference type="Pfam" id="PF06391">
    <property type="entry name" value="MAT1"/>
    <property type="match status" value="1"/>
</dbReference>
<proteinExistence type="predicted"/>
<dbReference type="RefSeq" id="XP_005651160.1">
    <property type="nucleotide sequence ID" value="XM_005651103.1"/>
</dbReference>